<feature type="short sequence motif" description="DGA/G" evidence="8">
    <location>
        <begin position="698"/>
        <end position="700"/>
    </location>
</feature>
<feature type="short sequence motif" description="GXGXXG" evidence="8">
    <location>
        <begin position="531"/>
        <end position="536"/>
    </location>
</feature>
<dbReference type="VEuPathDB" id="VectorBase:CSON005841"/>
<dbReference type="PROSITE" id="PS51635">
    <property type="entry name" value="PNPLA"/>
    <property type="match status" value="2"/>
</dbReference>
<dbReference type="GO" id="GO:0052816">
    <property type="term" value="F:long-chain fatty acyl-CoA hydrolase activity"/>
    <property type="evidence" value="ECO:0007669"/>
    <property type="project" value="TreeGrafter"/>
</dbReference>
<feature type="repeat" description="ANK" evidence="7">
    <location>
        <begin position="1061"/>
        <end position="1093"/>
    </location>
</feature>
<feature type="compositionally biased region" description="Low complexity" evidence="9">
    <location>
        <begin position="1376"/>
        <end position="1395"/>
    </location>
</feature>
<dbReference type="SMART" id="SM00248">
    <property type="entry name" value="ANK"/>
    <property type="match status" value="11"/>
</dbReference>
<dbReference type="GO" id="GO:0005739">
    <property type="term" value="C:mitochondrion"/>
    <property type="evidence" value="ECO:0007669"/>
    <property type="project" value="TreeGrafter"/>
</dbReference>
<dbReference type="PROSITE" id="PS50088">
    <property type="entry name" value="ANK_REPEAT"/>
    <property type="match status" value="5"/>
</dbReference>
<feature type="domain" description="PNPLA" evidence="10">
    <location>
        <begin position="527"/>
        <end position="711"/>
    </location>
</feature>
<keyword evidence="5 8" id="KW-0443">Lipid metabolism</keyword>
<evidence type="ECO:0000256" key="9">
    <source>
        <dbReference type="SAM" id="MobiDB-lite"/>
    </source>
</evidence>
<feature type="short sequence motif" description="GXSXG" evidence="8">
    <location>
        <begin position="1459"/>
        <end position="1463"/>
    </location>
</feature>
<evidence type="ECO:0000256" key="1">
    <source>
        <dbReference type="ARBA" id="ARBA00013278"/>
    </source>
</evidence>
<feature type="repeat" description="ANK" evidence="7">
    <location>
        <begin position="352"/>
        <end position="384"/>
    </location>
</feature>
<evidence type="ECO:0000256" key="5">
    <source>
        <dbReference type="ARBA" id="ARBA00023098"/>
    </source>
</evidence>
<keyword evidence="3 8" id="KW-0378">Hydrolase</keyword>
<dbReference type="SUPFAM" id="SSF52151">
    <property type="entry name" value="FabD/lysophospholipase-like"/>
    <property type="match status" value="2"/>
</dbReference>
<keyword evidence="4 7" id="KW-0040">ANK repeat</keyword>
<accession>A0A336LYC0</accession>
<keyword evidence="2" id="KW-0677">Repeat</keyword>
<dbReference type="GO" id="GO:2000304">
    <property type="term" value="P:positive regulation of ceramide biosynthetic process"/>
    <property type="evidence" value="ECO:0007669"/>
    <property type="project" value="TreeGrafter"/>
</dbReference>
<feature type="short sequence motif" description="GXSXG" evidence="8">
    <location>
        <begin position="563"/>
        <end position="567"/>
    </location>
</feature>
<feature type="active site" description="Proton acceptor" evidence="8">
    <location>
        <position position="698"/>
    </location>
</feature>
<dbReference type="InterPro" id="IPR016035">
    <property type="entry name" value="Acyl_Trfase/lysoPLipase"/>
</dbReference>
<dbReference type="Gene3D" id="3.40.1090.10">
    <property type="entry name" value="Cytosolic phospholipase A2 catalytic domain"/>
    <property type="match status" value="2"/>
</dbReference>
<evidence type="ECO:0000256" key="7">
    <source>
        <dbReference type="PROSITE-ProRule" id="PRU00023"/>
    </source>
</evidence>
<comment type="catalytic activity">
    <reaction evidence="6">
        <text>a 1,2-diacyl-sn-glycero-3-phosphocholine + H2O = a 1-acyl-sn-glycero-3-phosphocholine + a fatty acid + H(+)</text>
        <dbReference type="Rhea" id="RHEA:15801"/>
        <dbReference type="ChEBI" id="CHEBI:15377"/>
        <dbReference type="ChEBI" id="CHEBI:15378"/>
        <dbReference type="ChEBI" id="CHEBI:28868"/>
        <dbReference type="ChEBI" id="CHEBI:57643"/>
        <dbReference type="ChEBI" id="CHEBI:58168"/>
        <dbReference type="EC" id="3.1.1.4"/>
    </reaction>
    <physiologicalReaction direction="left-to-right" evidence="6">
        <dbReference type="Rhea" id="RHEA:15802"/>
    </physiologicalReaction>
</comment>
<protein>
    <recommendedName>
        <fullName evidence="1">phospholipase A2</fullName>
        <ecNumber evidence="1">3.1.1.4</ecNumber>
    </recommendedName>
</protein>
<name>A0A336LYC0_CULSO</name>
<feature type="region of interest" description="Disordered" evidence="9">
    <location>
        <begin position="1376"/>
        <end position="1399"/>
    </location>
</feature>
<feature type="repeat" description="ANK" evidence="7">
    <location>
        <begin position="1183"/>
        <end position="1215"/>
    </location>
</feature>
<feature type="active site" description="Nucleophile" evidence="8">
    <location>
        <position position="1461"/>
    </location>
</feature>
<dbReference type="InterPro" id="IPR036770">
    <property type="entry name" value="Ankyrin_rpt-contain_sf"/>
</dbReference>
<dbReference type="EC" id="3.1.1.4" evidence="1"/>
<dbReference type="InterPro" id="IPR002641">
    <property type="entry name" value="PNPLA_dom"/>
</dbReference>
<evidence type="ECO:0000256" key="2">
    <source>
        <dbReference type="ARBA" id="ARBA00022737"/>
    </source>
</evidence>
<evidence type="ECO:0000256" key="6">
    <source>
        <dbReference type="ARBA" id="ARBA00023422"/>
    </source>
</evidence>
<evidence type="ECO:0000256" key="4">
    <source>
        <dbReference type="ARBA" id="ARBA00023043"/>
    </source>
</evidence>
<dbReference type="PANTHER" id="PTHR24139">
    <property type="entry name" value="CALCIUM-INDEPENDENT PHOSPHOLIPASE A2"/>
    <property type="match status" value="1"/>
</dbReference>
<evidence type="ECO:0000313" key="11">
    <source>
        <dbReference type="EMBL" id="SSX22001.1"/>
    </source>
</evidence>
<gene>
    <name evidence="11" type="primary">CSON005841</name>
</gene>
<dbReference type="InterPro" id="IPR002110">
    <property type="entry name" value="Ankyrin_rpt"/>
</dbReference>
<organism evidence="11">
    <name type="scientific">Culicoides sonorensis</name>
    <name type="common">Biting midge</name>
    <dbReference type="NCBI Taxonomy" id="179676"/>
    <lineage>
        <taxon>Eukaryota</taxon>
        <taxon>Metazoa</taxon>
        <taxon>Ecdysozoa</taxon>
        <taxon>Arthropoda</taxon>
        <taxon>Hexapoda</taxon>
        <taxon>Insecta</taxon>
        <taxon>Pterygota</taxon>
        <taxon>Neoptera</taxon>
        <taxon>Endopterygota</taxon>
        <taxon>Diptera</taxon>
        <taxon>Nematocera</taxon>
        <taxon>Chironomoidea</taxon>
        <taxon>Ceratopogonidae</taxon>
        <taxon>Ceratopogoninae</taxon>
        <taxon>Culicoides</taxon>
        <taxon>Monoculicoides</taxon>
    </lineage>
</organism>
<proteinExistence type="predicted"/>
<reference evidence="11" key="1">
    <citation type="submission" date="2018-07" db="EMBL/GenBank/DDBJ databases">
        <authorList>
            <person name="Quirk P.G."/>
            <person name="Krulwich T.A."/>
        </authorList>
    </citation>
    <scope>NUCLEOTIDE SEQUENCE</scope>
</reference>
<feature type="domain" description="PNPLA" evidence="10">
    <location>
        <begin position="1423"/>
        <end position="1607"/>
    </location>
</feature>
<sequence>MFNAFLEFLGADAPPNKVQEIKTDDYGSRSVHMRDENMILYGPVANSGHKKAFYEIVLHRPYTEQANVLAYSLYRSQSNKEVEEKFNLLFQRLPHFIEIAKEMYNLNGLQKICDALIENPSWSLTHLVAYFNLTQYLMHPKILENVDYPDHITHMTPLQLAIKSNNTEMVQALLPLCKLDHLDINKNSVYHFAASTTAVMINLLAAQNLSTLNQLNSDGYTPLHLACSKDKPDCVTALLLAGADVNVTAKLHKQNTVNANLQPSNKPKSFVADLLKSNKNEIFSEDMKFGGTPLHWSSSRKVVTQLIQRNCDVNALNFNQQTALHVMVNRERLECVMCLLSHEALIDLKDNHGKTPLHIAIERENIAIVQALIVFGCDINMSNHDGNTPRHMVGKDANGSNADMILFILDSVGANRCPASNVNCPPGCNATGTYNGIPPAEFENMDTRDQIQNVLQSTSKNRTESIMSAVYSLKPKEKVHLVDTKDEESGASVMHSMMSLFASNVQSASKNETSTNSQTSNGKGRLLCLDGGGIRGLILVQLLLEIEKLSQTPINHMFDWIAGTSTGGILALGLGCGKTMMECMCLYLRMKEIAFIGSRPYPSEPLEEVLKSCLGEFTVMTDIESPKIMVTGVMADRKPVDLHLFRNYTSASEILGIVTPTSNRRDPPPPPDQQLLWRAARASGAAPSYFRAFGHFIDGGLIANNPTLDAITEIHEYNMALTSVGREKEVVPISVVVSLGTGLIPVTEMKEIDIFRPDSIWDTAKLAHSISAIGNLLIDQATASNGRVVDRARAWCSMIGVPFYRLNPQMSVDVVMDETNDEVLVNMLWEAKAYMYANRQTVMDIIILRSILGGDSPPNKVQEIKTDGHGSLTVLMRDESMILYGPSPNSTDKKIVYEIVLHRPYTEQANIYGYSLYRAQTLEEAEEKFNLLFQRLPYFVGIVKEMYNVNGLQKICDALIENPSWSLTHLVAYFNLTQYLMHPKILENVDYPDHVTYMTPLQLAIKSNNIDMVKILLPLCKLEHLDINSNSIYHFAAETTKEMINLLAAKNTENLNHLNSDGYTPLHLACIKDKPDCVKALLLAGANVNITAKHNKSTTVSASTRANNAPRSILQNGTIMTEKGPQVNRSVPGSVADFLQTNQNKLCTGDMKYGGTPLHWSSSREVLSQLINRDCDVNALNFNQQTALHVMVNRERLDCVVCLLSHEAEINLKDKDGNTALHIAVERKNIPIVQALVVFGCDINMPNHDGKTPRHMVGKDANGTNDDMILYILHSVGAKRCPASNKNCPPGCSSTGTYNGIPPAQPETMDTRDHIQNVLQSTSKNRKESVMSALNSLKPKDEVNLVDITPEQKGASVMDALLSMFTGKIVSKVDAATSSGSKKSSPTTPSTSKAASMEEPIIIDDDGEVMEEEKPFYGRGRLLCLDGGGIRGLILVQLLLEIEKLSQTPINHMFDWIAGTSTGGILALGLGCGKTMMQCMCLYLRLKEIAFVGSRPYPSDPLEQVLKDNLGEFTVMSDIKHPKLMVTGVMADRKPVDLHLFRNYTCASEILGIVTPTSNRRVPPPPPDQQLLWRAARATGAAPSYFRAFGRFLDGGLIANNPTLDAITEIHEYNMALTSVGREKEVVPISVVVSLGTGLIPVTELKEIDVFRPDSIWDTAKLAYGISAIGNLLVDQATASDGRVVDRARAWCSMIGVPYFRFNPQMSVDVAMDEKSDAVLVNMLWEAKAYMYANRNKIMEMINILK</sequence>
<keyword evidence="8" id="KW-0442">Lipid degradation</keyword>
<dbReference type="CDD" id="cd07212">
    <property type="entry name" value="Pat_PNPLA9"/>
    <property type="match status" value="2"/>
</dbReference>
<evidence type="ECO:0000256" key="8">
    <source>
        <dbReference type="PROSITE-ProRule" id="PRU01161"/>
    </source>
</evidence>
<dbReference type="GO" id="GO:0047499">
    <property type="term" value="F:calcium-independent phospholipase A2 activity"/>
    <property type="evidence" value="ECO:0007669"/>
    <property type="project" value="InterPro"/>
</dbReference>
<dbReference type="Pfam" id="PF01734">
    <property type="entry name" value="Patatin"/>
    <property type="match status" value="2"/>
</dbReference>
<dbReference type="GO" id="GO:0016042">
    <property type="term" value="P:lipid catabolic process"/>
    <property type="evidence" value="ECO:0007669"/>
    <property type="project" value="UniProtKB-UniRule"/>
</dbReference>
<dbReference type="Gene3D" id="1.25.40.20">
    <property type="entry name" value="Ankyrin repeat-containing domain"/>
    <property type="match status" value="5"/>
</dbReference>
<dbReference type="SUPFAM" id="SSF48403">
    <property type="entry name" value="Ankyrin repeat"/>
    <property type="match status" value="2"/>
</dbReference>
<feature type="repeat" description="ANK" evidence="7">
    <location>
        <begin position="218"/>
        <end position="250"/>
    </location>
</feature>
<feature type="short sequence motif" description="DGA/G" evidence="8">
    <location>
        <begin position="1594"/>
        <end position="1596"/>
    </location>
</feature>
<feature type="repeat" description="ANK" evidence="7">
    <location>
        <begin position="1216"/>
        <end position="1248"/>
    </location>
</feature>
<feature type="active site" description="Proton acceptor" evidence="8">
    <location>
        <position position="1594"/>
    </location>
</feature>
<feature type="short sequence motif" description="GXGXXG" evidence="8">
    <location>
        <begin position="1427"/>
        <end position="1432"/>
    </location>
</feature>
<dbReference type="PROSITE" id="PS50297">
    <property type="entry name" value="ANK_REP_REGION"/>
    <property type="match status" value="4"/>
</dbReference>
<dbReference type="Pfam" id="PF12796">
    <property type="entry name" value="Ank_2"/>
    <property type="match status" value="4"/>
</dbReference>
<dbReference type="InterPro" id="IPR047148">
    <property type="entry name" value="PLPL9"/>
</dbReference>
<dbReference type="PANTHER" id="PTHR24139:SF34">
    <property type="entry name" value="85_88 KDA CALCIUM-INDEPENDENT PHOSPHOLIPASE A2"/>
    <property type="match status" value="1"/>
</dbReference>
<evidence type="ECO:0000256" key="3">
    <source>
        <dbReference type="ARBA" id="ARBA00022801"/>
    </source>
</evidence>
<feature type="active site" description="Nucleophile" evidence="8">
    <location>
        <position position="565"/>
    </location>
</feature>
<dbReference type="EMBL" id="UFQT01000224">
    <property type="protein sequence ID" value="SSX22001.1"/>
    <property type="molecule type" value="Genomic_DNA"/>
</dbReference>
<evidence type="ECO:0000259" key="10">
    <source>
        <dbReference type="PROSITE" id="PS51635"/>
    </source>
</evidence>